<evidence type="ECO:0000313" key="1">
    <source>
        <dbReference type="EMBL" id="KAE8055036.1"/>
    </source>
</evidence>
<organism evidence="1 2">
    <name type="scientific">Carpinus fangiana</name>
    <dbReference type="NCBI Taxonomy" id="176857"/>
    <lineage>
        <taxon>Eukaryota</taxon>
        <taxon>Viridiplantae</taxon>
        <taxon>Streptophyta</taxon>
        <taxon>Embryophyta</taxon>
        <taxon>Tracheophyta</taxon>
        <taxon>Spermatophyta</taxon>
        <taxon>Magnoliopsida</taxon>
        <taxon>eudicotyledons</taxon>
        <taxon>Gunneridae</taxon>
        <taxon>Pentapetalae</taxon>
        <taxon>rosids</taxon>
        <taxon>fabids</taxon>
        <taxon>Fagales</taxon>
        <taxon>Betulaceae</taxon>
        <taxon>Carpinus</taxon>
    </lineage>
</organism>
<dbReference type="AlphaFoldDB" id="A0A5N6R264"/>
<name>A0A5N6R264_9ROSI</name>
<dbReference type="Proteomes" id="UP000327013">
    <property type="component" value="Chromosome 5"/>
</dbReference>
<protein>
    <submittedName>
        <fullName evidence="1">Uncharacterized protein</fullName>
    </submittedName>
</protein>
<keyword evidence="2" id="KW-1185">Reference proteome</keyword>
<gene>
    <name evidence="1" type="ORF">FH972_011906</name>
</gene>
<sequence>MNFSGCGIGLSERPLRQLPMNYELKVGHVYYLLSLSSPACSIDTDATSGKKRMKVVITKKQLQELLSNKITVEEILFGIQKGSRWPELCCRPFMKEVSS</sequence>
<proteinExistence type="predicted"/>
<dbReference type="EMBL" id="CM017325">
    <property type="protein sequence ID" value="KAE8055036.1"/>
    <property type="molecule type" value="Genomic_DNA"/>
</dbReference>
<evidence type="ECO:0000313" key="2">
    <source>
        <dbReference type="Proteomes" id="UP000327013"/>
    </source>
</evidence>
<reference evidence="1 2" key="1">
    <citation type="submission" date="2019-06" db="EMBL/GenBank/DDBJ databases">
        <title>A chromosomal-level reference genome of Carpinus fangiana (Coryloideae, Betulaceae).</title>
        <authorList>
            <person name="Yang X."/>
            <person name="Wang Z."/>
            <person name="Zhang L."/>
            <person name="Hao G."/>
            <person name="Liu J."/>
            <person name="Yang Y."/>
        </authorList>
    </citation>
    <scope>NUCLEOTIDE SEQUENCE [LARGE SCALE GENOMIC DNA]</scope>
    <source>
        <strain evidence="1">Cfa_2016G</strain>
        <tissue evidence="1">Leaf</tissue>
    </source>
</reference>
<accession>A0A5N6R264</accession>
<dbReference type="OrthoDB" id="1908589at2759"/>